<evidence type="ECO:0000313" key="4">
    <source>
        <dbReference type="Proteomes" id="UP000663891"/>
    </source>
</evidence>
<dbReference type="Gene3D" id="3.90.1150.10">
    <property type="entry name" value="Aspartate Aminotransferase, domain 1"/>
    <property type="match status" value="1"/>
</dbReference>
<evidence type="ECO:0008006" key="5">
    <source>
        <dbReference type="Google" id="ProtNLM"/>
    </source>
</evidence>
<dbReference type="Proteomes" id="UP000663891">
    <property type="component" value="Unassembled WGS sequence"/>
</dbReference>
<protein>
    <recommendedName>
        <fullName evidence="5">Cystathionine gamma-synthase</fullName>
    </recommendedName>
</protein>
<dbReference type="SUPFAM" id="SSF53383">
    <property type="entry name" value="PLP-dependent transferases"/>
    <property type="match status" value="2"/>
</dbReference>
<dbReference type="InterPro" id="IPR015422">
    <property type="entry name" value="PyrdxlP-dep_Trfase_small"/>
</dbReference>
<dbReference type="InterPro" id="IPR015424">
    <property type="entry name" value="PyrdxlP-dep_Trfase"/>
</dbReference>
<dbReference type="OrthoDB" id="3512640at2759"/>
<accession>A0A813VA45</accession>
<evidence type="ECO:0000256" key="2">
    <source>
        <dbReference type="ARBA" id="ARBA00022898"/>
    </source>
</evidence>
<dbReference type="AlphaFoldDB" id="A0A813VA45"/>
<dbReference type="PANTHER" id="PTHR11808">
    <property type="entry name" value="TRANS-SULFURATION ENZYME FAMILY MEMBER"/>
    <property type="match status" value="1"/>
</dbReference>
<evidence type="ECO:0000313" key="3">
    <source>
        <dbReference type="EMBL" id="CAF0834576.1"/>
    </source>
</evidence>
<comment type="cofactor">
    <cofactor evidence="1">
        <name>pyridoxal 5'-phosphate</name>
        <dbReference type="ChEBI" id="CHEBI:597326"/>
    </cofactor>
</comment>
<dbReference type="Gene3D" id="3.40.640.10">
    <property type="entry name" value="Type I PLP-dependent aspartate aminotransferase-like (Major domain)"/>
    <property type="match status" value="2"/>
</dbReference>
<dbReference type="EMBL" id="CAJNON010000034">
    <property type="protein sequence ID" value="CAF0834576.1"/>
    <property type="molecule type" value="Genomic_DNA"/>
</dbReference>
<sequence length="693" mass="77107">MSSESKEPNSQHVISQPSLKHKKLPFQIHGSTIECHGDDGIEVTGDVAPPIHVSTTFISDAPESYGQEYSRIDTMTRRRVEAVIGAIEGGQAVTYSSGQSAATALIHCIKPRRIYLNAGYQGVQFAFKLYTERQNIEDEKVQLLTLEQCKEIYDSEKKELRIDSPSWRPADIKEKRALDLIWLECPNNPHITLVDIEWFAELAAQTGACLAIDSTLSSPLGLRPFEHGAHVVMHSSTKYLAGHSDLLGGVLIVHSSLSDVLTCKLLQERTTDGPVMDMSRETDSQHVISQPLLKHKKLPFPIHGSTIECHGDDGIEVTGDVAPPIHVSTTFISDAPESYGQEYSRIDTMTRRRVEAVIGAIEGGQAVTYSSGQSAATALIHCIKPRRIYLYAGYQGVQLAFKLYTERQNIEDEKVQLLTLEQCKEMYDSEKKELRIDSPSWRPADIKEKRALDLIWLECPNNPHITLVDIEWFAELAAQTGACLAIDSTLSSPLGLSPFEHGAHVVMHSSTKYLAGHSDLLGGVLIVHSSLSDVLTCKLLQERTTDGAVMGNFETWLLLRSMRTFSLRVRRQCQTALIIVQWLEKQRAAGYKVMKIHHPSLESHSSYSLAVRYLRLLPATFSFELQSESQAKSFARSLILCAHATSLGGVETLVDWIHSYNTSISPTLLRVSIGVEEPEDIIQDFEQALKQAQ</sequence>
<comment type="caution">
    <text evidence="3">The sequence shown here is derived from an EMBL/GenBank/DDBJ whole genome shotgun (WGS) entry which is preliminary data.</text>
</comment>
<name>A0A813VA45_9BILA</name>
<dbReference type="PANTHER" id="PTHR11808:SF35">
    <property type="entry name" value="CYSTATHIONINE GAMMA-SYNTHASE (AFU_ORTHOLOGUE AFUA_7G01590)"/>
    <property type="match status" value="1"/>
</dbReference>
<organism evidence="3 4">
    <name type="scientific">Adineta steineri</name>
    <dbReference type="NCBI Taxonomy" id="433720"/>
    <lineage>
        <taxon>Eukaryota</taxon>
        <taxon>Metazoa</taxon>
        <taxon>Spiralia</taxon>
        <taxon>Gnathifera</taxon>
        <taxon>Rotifera</taxon>
        <taxon>Eurotatoria</taxon>
        <taxon>Bdelloidea</taxon>
        <taxon>Adinetida</taxon>
        <taxon>Adinetidae</taxon>
        <taxon>Adineta</taxon>
    </lineage>
</organism>
<dbReference type="InterPro" id="IPR015421">
    <property type="entry name" value="PyrdxlP-dep_Trfase_major"/>
</dbReference>
<dbReference type="GO" id="GO:0019344">
    <property type="term" value="P:cysteine biosynthetic process"/>
    <property type="evidence" value="ECO:0007669"/>
    <property type="project" value="UniProtKB-UniPathway"/>
</dbReference>
<dbReference type="Pfam" id="PF01053">
    <property type="entry name" value="Cys_Met_Meta_PP"/>
    <property type="match status" value="2"/>
</dbReference>
<dbReference type="UniPathway" id="UPA00136">
    <property type="reaction ID" value="UER00202"/>
</dbReference>
<dbReference type="GO" id="GO:0030170">
    <property type="term" value="F:pyridoxal phosphate binding"/>
    <property type="evidence" value="ECO:0007669"/>
    <property type="project" value="InterPro"/>
</dbReference>
<dbReference type="GO" id="GO:0019346">
    <property type="term" value="P:transsulfuration"/>
    <property type="evidence" value="ECO:0007669"/>
    <property type="project" value="InterPro"/>
</dbReference>
<gene>
    <name evidence="3" type="ORF">VCS650_LOCUS5794</name>
</gene>
<dbReference type="GO" id="GO:0005737">
    <property type="term" value="C:cytoplasm"/>
    <property type="evidence" value="ECO:0007669"/>
    <property type="project" value="TreeGrafter"/>
</dbReference>
<reference evidence="3" key="1">
    <citation type="submission" date="2021-02" db="EMBL/GenBank/DDBJ databases">
        <authorList>
            <person name="Nowell W R."/>
        </authorList>
    </citation>
    <scope>NUCLEOTIDE SEQUENCE</scope>
</reference>
<dbReference type="InterPro" id="IPR000277">
    <property type="entry name" value="Cys/Met-Metab_PyrdxlP-dep_enz"/>
</dbReference>
<keyword evidence="2" id="KW-0663">Pyridoxal phosphate</keyword>
<evidence type="ECO:0000256" key="1">
    <source>
        <dbReference type="ARBA" id="ARBA00001933"/>
    </source>
</evidence>
<dbReference type="GO" id="GO:0016846">
    <property type="term" value="F:carbon-sulfur lyase activity"/>
    <property type="evidence" value="ECO:0007669"/>
    <property type="project" value="TreeGrafter"/>
</dbReference>
<proteinExistence type="predicted"/>